<dbReference type="AlphaFoldDB" id="A0A834HCZ8"/>
<accession>A0A834HCZ8</accession>
<dbReference type="FunFam" id="3.30.530.20:FF:000064">
    <property type="entry name" value="Lachrymatory-factor synthase"/>
    <property type="match status" value="1"/>
</dbReference>
<evidence type="ECO:0008006" key="3">
    <source>
        <dbReference type="Google" id="ProtNLM"/>
    </source>
</evidence>
<dbReference type="Proteomes" id="UP000626092">
    <property type="component" value="Unassembled WGS sequence"/>
</dbReference>
<comment type="caution">
    <text evidence="1">The sequence shown here is derived from an EMBL/GenBank/DDBJ whole genome shotgun (WGS) entry which is preliminary data.</text>
</comment>
<dbReference type="InterPro" id="IPR053249">
    <property type="entry name" value="LFS"/>
</dbReference>
<reference evidence="1" key="1">
    <citation type="submission" date="2019-11" db="EMBL/GenBank/DDBJ databases">
        <authorList>
            <person name="Liu Y."/>
            <person name="Hou J."/>
            <person name="Li T.-Q."/>
            <person name="Guan C.-H."/>
            <person name="Wu X."/>
            <person name="Wu H.-Z."/>
            <person name="Ling F."/>
            <person name="Zhang R."/>
            <person name="Shi X.-G."/>
            <person name="Ren J.-P."/>
            <person name="Chen E.-F."/>
            <person name="Sun J.-M."/>
        </authorList>
    </citation>
    <scope>NUCLEOTIDE SEQUENCE</scope>
    <source>
        <strain evidence="1">Adult_tree_wgs_1</strain>
        <tissue evidence="1">Leaves</tissue>
    </source>
</reference>
<dbReference type="CDD" id="cd07821">
    <property type="entry name" value="PYR_PYL_RCAR_like"/>
    <property type="match status" value="1"/>
</dbReference>
<dbReference type="PANTHER" id="PTHR33789">
    <property type="entry name" value="LACHRYMATORY-FACTOR SYNTHASE"/>
    <property type="match status" value="1"/>
</dbReference>
<dbReference type="GO" id="GO:0004864">
    <property type="term" value="F:protein phosphatase inhibitor activity"/>
    <property type="evidence" value="ECO:0007669"/>
    <property type="project" value="UniProtKB-ARBA"/>
</dbReference>
<dbReference type="Pfam" id="PF10604">
    <property type="entry name" value="Polyketide_cyc2"/>
    <property type="match status" value="1"/>
</dbReference>
<dbReference type="InterPro" id="IPR019587">
    <property type="entry name" value="Polyketide_cyclase/dehydratase"/>
</dbReference>
<proteinExistence type="predicted"/>
<dbReference type="Gene3D" id="3.30.530.20">
    <property type="match status" value="1"/>
</dbReference>
<organism evidence="1 2">
    <name type="scientific">Rhododendron simsii</name>
    <name type="common">Sims's rhododendron</name>
    <dbReference type="NCBI Taxonomy" id="118357"/>
    <lineage>
        <taxon>Eukaryota</taxon>
        <taxon>Viridiplantae</taxon>
        <taxon>Streptophyta</taxon>
        <taxon>Embryophyta</taxon>
        <taxon>Tracheophyta</taxon>
        <taxon>Spermatophyta</taxon>
        <taxon>Magnoliopsida</taxon>
        <taxon>eudicotyledons</taxon>
        <taxon>Gunneridae</taxon>
        <taxon>Pentapetalae</taxon>
        <taxon>asterids</taxon>
        <taxon>Ericales</taxon>
        <taxon>Ericaceae</taxon>
        <taxon>Ericoideae</taxon>
        <taxon>Rhodoreae</taxon>
        <taxon>Rhododendron</taxon>
    </lineage>
</organism>
<evidence type="ECO:0000313" key="2">
    <source>
        <dbReference type="Proteomes" id="UP000626092"/>
    </source>
</evidence>
<sequence length="204" mass="22981">MEEGSNPKWEGKATANLVGSTPEQVWPLLEDFCNLNKYLTTLDTCYRVEGELGKPGLIRYCGATVPSPSGGDEKLTLWCHEKLLAMDPIGRLMTYVVLDNNMGFKSYESTIKLLPIDGDDEPGCRIEWSFVTDPVEGNTQEDLVNYLNSSVRTMAMNMENALKSLWKEIRKEKIPLVDNVDASFLGRICGCYSFDYFKVLLVLM</sequence>
<gene>
    <name evidence="1" type="ORF">RHSIM_Rhsim02G0176200</name>
</gene>
<dbReference type="InterPro" id="IPR023393">
    <property type="entry name" value="START-like_dom_sf"/>
</dbReference>
<dbReference type="EMBL" id="WJXA01000002">
    <property type="protein sequence ID" value="KAF7151807.1"/>
    <property type="molecule type" value="Genomic_DNA"/>
</dbReference>
<name>A0A834HCZ8_RHOSS</name>
<dbReference type="OrthoDB" id="1592664at2759"/>
<evidence type="ECO:0000313" key="1">
    <source>
        <dbReference type="EMBL" id="KAF7151807.1"/>
    </source>
</evidence>
<keyword evidence="2" id="KW-1185">Reference proteome</keyword>
<protein>
    <recommendedName>
        <fullName evidence="3">Lachrymatory-factor synthase</fullName>
    </recommendedName>
</protein>
<dbReference type="SUPFAM" id="SSF55961">
    <property type="entry name" value="Bet v1-like"/>
    <property type="match status" value="1"/>
</dbReference>
<dbReference type="PANTHER" id="PTHR33789:SF11">
    <property type="entry name" value="OS05G0202300 PROTEIN"/>
    <property type="match status" value="1"/>
</dbReference>